<protein>
    <recommendedName>
        <fullName evidence="3">DUF2279 domain-containing protein</fullName>
    </recommendedName>
</protein>
<comment type="caution">
    <text evidence="1">The sequence shown here is derived from an EMBL/GenBank/DDBJ whole genome shotgun (WGS) entry which is preliminary data.</text>
</comment>
<proteinExistence type="predicted"/>
<dbReference type="Proteomes" id="UP000317691">
    <property type="component" value="Unassembled WGS sequence"/>
</dbReference>
<dbReference type="AlphaFoldDB" id="A0A538TT39"/>
<dbReference type="EMBL" id="VBOZ01000008">
    <property type="protein sequence ID" value="TMQ66792.1"/>
    <property type="molecule type" value="Genomic_DNA"/>
</dbReference>
<gene>
    <name evidence="1" type="ORF">E6K79_01745</name>
</gene>
<evidence type="ECO:0000313" key="1">
    <source>
        <dbReference type="EMBL" id="TMQ66792.1"/>
    </source>
</evidence>
<name>A0A538TT39_UNCEI</name>
<reference evidence="1 2" key="1">
    <citation type="journal article" date="2019" name="Nat. Microbiol.">
        <title>Mediterranean grassland soil C-N compound turnover is dependent on rainfall and depth, and is mediated by genomically divergent microorganisms.</title>
        <authorList>
            <person name="Diamond S."/>
            <person name="Andeer P.F."/>
            <person name="Li Z."/>
            <person name="Crits-Christoph A."/>
            <person name="Burstein D."/>
            <person name="Anantharaman K."/>
            <person name="Lane K.R."/>
            <person name="Thomas B.C."/>
            <person name="Pan C."/>
            <person name="Northen T.R."/>
            <person name="Banfield J.F."/>
        </authorList>
    </citation>
    <scope>NUCLEOTIDE SEQUENCE [LARGE SCALE GENOMIC DNA]</scope>
    <source>
        <strain evidence="1">WS_9</strain>
    </source>
</reference>
<accession>A0A538TT39</accession>
<organism evidence="1 2">
    <name type="scientific">Eiseniibacteriota bacterium</name>
    <dbReference type="NCBI Taxonomy" id="2212470"/>
    <lineage>
        <taxon>Bacteria</taxon>
        <taxon>Candidatus Eiseniibacteriota</taxon>
    </lineage>
</organism>
<evidence type="ECO:0000313" key="2">
    <source>
        <dbReference type="Proteomes" id="UP000317691"/>
    </source>
</evidence>
<sequence>MLVWFGTASAEPLFLPASSQGGWLAADKELHFAGCLAISASLRVAGRSDGESFGGAIGVGVLKEIYDGTLKPRRKGHGASWKDLAADILGAAAGIAIVGALDR</sequence>
<evidence type="ECO:0008006" key="3">
    <source>
        <dbReference type="Google" id="ProtNLM"/>
    </source>
</evidence>